<dbReference type="AlphaFoldDB" id="A0A9D1V6S4"/>
<reference evidence="1" key="2">
    <citation type="submission" date="2021-04" db="EMBL/GenBank/DDBJ databases">
        <authorList>
            <person name="Gilroy R."/>
        </authorList>
    </citation>
    <scope>NUCLEOTIDE SEQUENCE</scope>
    <source>
        <strain evidence="1">811</strain>
    </source>
</reference>
<dbReference type="InterPro" id="IPR012349">
    <property type="entry name" value="Split_barrel_FMN-bd"/>
</dbReference>
<protein>
    <submittedName>
        <fullName evidence="1">Pyridoxamine 5'-phosphate oxidase family protein</fullName>
    </submittedName>
</protein>
<dbReference type="Pfam" id="PF12900">
    <property type="entry name" value="Pyridox_ox_2"/>
    <property type="match status" value="1"/>
</dbReference>
<gene>
    <name evidence="1" type="ORF">H9741_01675</name>
</gene>
<evidence type="ECO:0000313" key="1">
    <source>
        <dbReference type="EMBL" id="HIX07161.1"/>
    </source>
</evidence>
<name>A0A9D1V6S4_9FIRM</name>
<dbReference type="PANTHER" id="PTHR34071">
    <property type="entry name" value="5-NITROIMIDAZOLE ANTIBIOTICS RESISTANCE PROTEIN, NIMA-FAMILY-RELATED PROTEIN-RELATED"/>
    <property type="match status" value="1"/>
</dbReference>
<accession>A0A9D1V6S4</accession>
<evidence type="ECO:0000313" key="2">
    <source>
        <dbReference type="Proteomes" id="UP000824204"/>
    </source>
</evidence>
<dbReference type="PANTHER" id="PTHR34071:SF2">
    <property type="entry name" value="FLAVIN-NUCLEOTIDE-BINDING PROTEIN"/>
    <property type="match status" value="1"/>
</dbReference>
<sequence>MRKSEREISDLFDKFETLLRCEYLILALQDEAAPYALPVNFGAELEGDKLTLYFHCAVAGKKLELLQKDARVGFCAARQMRVFNKGVAPCGYTTDYESVCGRGRAEILTEKAERLHGLKVLMSHYTPQKFADGDFNERAFAITAVVKITVDEWTGKRLYRPEFA</sequence>
<dbReference type="Gene3D" id="2.30.110.10">
    <property type="entry name" value="Electron Transport, Fmn-binding Protein, Chain A"/>
    <property type="match status" value="1"/>
</dbReference>
<dbReference type="SUPFAM" id="SSF50475">
    <property type="entry name" value="FMN-binding split barrel"/>
    <property type="match status" value="1"/>
</dbReference>
<dbReference type="Proteomes" id="UP000824204">
    <property type="component" value="Unassembled WGS sequence"/>
</dbReference>
<dbReference type="InterPro" id="IPR024747">
    <property type="entry name" value="Pyridox_Oxase-rel"/>
</dbReference>
<comment type="caution">
    <text evidence="1">The sequence shown here is derived from an EMBL/GenBank/DDBJ whole genome shotgun (WGS) entry which is preliminary data.</text>
</comment>
<dbReference type="EMBL" id="DXFX01000023">
    <property type="protein sequence ID" value="HIX07161.1"/>
    <property type="molecule type" value="Genomic_DNA"/>
</dbReference>
<organism evidence="1 2">
    <name type="scientific">Candidatus Borkfalkia faecipullorum</name>
    <dbReference type="NCBI Taxonomy" id="2838510"/>
    <lineage>
        <taxon>Bacteria</taxon>
        <taxon>Bacillati</taxon>
        <taxon>Bacillota</taxon>
        <taxon>Clostridia</taxon>
        <taxon>Christensenellales</taxon>
        <taxon>Christensenellaceae</taxon>
        <taxon>Candidatus Borkfalkia</taxon>
    </lineage>
</organism>
<reference evidence="1" key="1">
    <citation type="journal article" date="2021" name="PeerJ">
        <title>Extensive microbial diversity within the chicken gut microbiome revealed by metagenomics and culture.</title>
        <authorList>
            <person name="Gilroy R."/>
            <person name="Ravi A."/>
            <person name="Getino M."/>
            <person name="Pursley I."/>
            <person name="Horton D.L."/>
            <person name="Alikhan N.F."/>
            <person name="Baker D."/>
            <person name="Gharbi K."/>
            <person name="Hall N."/>
            <person name="Watson M."/>
            <person name="Adriaenssens E.M."/>
            <person name="Foster-Nyarko E."/>
            <person name="Jarju S."/>
            <person name="Secka A."/>
            <person name="Antonio M."/>
            <person name="Oren A."/>
            <person name="Chaudhuri R.R."/>
            <person name="La Ragione R."/>
            <person name="Hildebrand F."/>
            <person name="Pallen M.J."/>
        </authorList>
    </citation>
    <scope>NUCLEOTIDE SEQUENCE</scope>
    <source>
        <strain evidence="1">811</strain>
    </source>
</reference>
<proteinExistence type="predicted"/>